<keyword evidence="5" id="KW-0949">S-adenosyl-L-methionine</keyword>
<feature type="domain" description="DNA methylase adenine-specific" evidence="8">
    <location>
        <begin position="176"/>
        <end position="496"/>
    </location>
</feature>
<organism evidence="10 11">
    <name type="scientific">Cesiribacter andamanensis AMV16</name>
    <dbReference type="NCBI Taxonomy" id="1279009"/>
    <lineage>
        <taxon>Bacteria</taxon>
        <taxon>Pseudomonadati</taxon>
        <taxon>Bacteroidota</taxon>
        <taxon>Cytophagia</taxon>
        <taxon>Cytophagales</taxon>
        <taxon>Cesiribacteraceae</taxon>
        <taxon>Cesiribacter</taxon>
    </lineage>
</organism>
<feature type="domain" description="N6 adenine-specific DNA methyltransferase N-terminal" evidence="9">
    <location>
        <begin position="18"/>
        <end position="129"/>
    </location>
</feature>
<dbReference type="InterPro" id="IPR003356">
    <property type="entry name" value="DNA_methylase_A-5"/>
</dbReference>
<dbReference type="GO" id="GO:0008170">
    <property type="term" value="F:N-methyltransferase activity"/>
    <property type="evidence" value="ECO:0007669"/>
    <property type="project" value="InterPro"/>
</dbReference>
<keyword evidence="4 10" id="KW-0808">Transferase</keyword>
<sequence>MSKKPSPQAKPKADIDFEKELWDAANELRGAVAENQYKDYVLSLLFVKHLSERYEIRRQELQLSFFVPGSDYYNIDAQMQSEVLEDELEYQAKNVYRLPREATWEYLRERAEQDDIKVKVDQAFVLLDEILARRNPDYKGVLEPIFVRSQLSPTQVAGLINLFSKEKFSEINNPESDIYGRVYEYYIGKFAQAEGSGAGQFFTPGSVVRLLVEMIEPLRGRIMDLACGSGGMFVQSLKFVQAHGGDRNDISIYGQERYEGTLRLCKMNLLLRNLSFDVKLGDSLLQDRFPQLKADYALMNPPFNISNWHPELLPENDPRLFGAKEEFTTPGNANYMWFQTLWHHLSERGTAGVVMANGAMTTGSAGERNVREHMIRRGMVDCIVQMPDKLFLTTGIPACLFILSRNRDGKDGEHRERRGEILFIDARKLGHMVSRRLRVFEDKDLERIADTYHQWRNLGGTYADVEGFCKAASLAEVEANGFVLSPGRYVGSEAEEGDGVPFEEKMKALTEELAKQFEEGAALEVRIKANLDSLGF</sequence>
<evidence type="ECO:0000259" key="8">
    <source>
        <dbReference type="Pfam" id="PF02384"/>
    </source>
</evidence>
<dbReference type="InterPro" id="IPR052916">
    <property type="entry name" value="Type-I_RE_MTase_Subunit"/>
</dbReference>
<dbReference type="REBASE" id="65849">
    <property type="entry name" value="M.Can16ORF4075P"/>
</dbReference>
<dbReference type="RefSeq" id="WP_009197450.1">
    <property type="nucleotide sequence ID" value="NZ_AODQ01000185.1"/>
</dbReference>
<dbReference type="AlphaFoldDB" id="M7N0I9"/>
<dbReference type="Gene3D" id="1.20.1260.30">
    <property type="match status" value="1"/>
</dbReference>
<evidence type="ECO:0000313" key="10">
    <source>
        <dbReference type="EMBL" id="EMR00802.1"/>
    </source>
</evidence>
<dbReference type="PATRIC" id="fig|1279009.4.peg.4108"/>
<dbReference type="GO" id="GO:0009007">
    <property type="term" value="F:site-specific DNA-methyltransferase (adenine-specific) activity"/>
    <property type="evidence" value="ECO:0007669"/>
    <property type="project" value="UniProtKB-EC"/>
</dbReference>
<evidence type="ECO:0000256" key="5">
    <source>
        <dbReference type="ARBA" id="ARBA00022691"/>
    </source>
</evidence>
<evidence type="ECO:0000256" key="3">
    <source>
        <dbReference type="ARBA" id="ARBA00022603"/>
    </source>
</evidence>
<dbReference type="PANTHER" id="PTHR42998">
    <property type="entry name" value="TYPE I RESTRICTION ENZYME HINDVIIP M PROTEIN-RELATED"/>
    <property type="match status" value="1"/>
</dbReference>
<evidence type="ECO:0000256" key="2">
    <source>
        <dbReference type="ARBA" id="ARBA00011900"/>
    </source>
</evidence>
<dbReference type="SUPFAM" id="SSF53335">
    <property type="entry name" value="S-adenosyl-L-methionine-dependent methyltransferases"/>
    <property type="match status" value="1"/>
</dbReference>
<dbReference type="InterPro" id="IPR038333">
    <property type="entry name" value="T1MK-like_N_sf"/>
</dbReference>
<dbReference type="OrthoDB" id="9814572at2"/>
<keyword evidence="6" id="KW-0680">Restriction system</keyword>
<dbReference type="GO" id="GO:0032259">
    <property type="term" value="P:methylation"/>
    <property type="evidence" value="ECO:0007669"/>
    <property type="project" value="UniProtKB-KW"/>
</dbReference>
<dbReference type="EC" id="2.1.1.72" evidence="2"/>
<proteinExistence type="inferred from homology"/>
<comment type="similarity">
    <text evidence="1">Belongs to the N(4)/N(6)-methyltransferase family.</text>
</comment>
<evidence type="ECO:0000256" key="7">
    <source>
        <dbReference type="ARBA" id="ARBA00047942"/>
    </source>
</evidence>
<evidence type="ECO:0000256" key="1">
    <source>
        <dbReference type="ARBA" id="ARBA00006594"/>
    </source>
</evidence>
<reference evidence="10 11" key="1">
    <citation type="journal article" date="2013" name="Genome Announc.">
        <title>Draft Genome Sequence of Cesiribacter andamanensis Strain AMV16T, Isolated from a Soil Sample from a Mud Volcano in the Andaman Islands, India.</title>
        <authorList>
            <person name="Shivaji S."/>
            <person name="Ara S."/>
            <person name="Begum Z."/>
            <person name="Srinivas T.N."/>
            <person name="Singh A."/>
            <person name="Kumar Pinnaka A."/>
        </authorList>
    </citation>
    <scope>NUCLEOTIDE SEQUENCE [LARGE SCALE GENOMIC DNA]</scope>
    <source>
        <strain evidence="10 11">AMV16</strain>
    </source>
</reference>
<keyword evidence="11" id="KW-1185">Reference proteome</keyword>
<dbReference type="PRINTS" id="PR00507">
    <property type="entry name" value="N12N6MTFRASE"/>
</dbReference>
<dbReference type="STRING" id="1279009.ADICEAN_04075"/>
<dbReference type="Pfam" id="PF12161">
    <property type="entry name" value="HsdM_N"/>
    <property type="match status" value="1"/>
</dbReference>
<dbReference type="InterPro" id="IPR029063">
    <property type="entry name" value="SAM-dependent_MTases_sf"/>
</dbReference>
<dbReference type="Gene3D" id="3.40.50.150">
    <property type="entry name" value="Vaccinia Virus protein VP39"/>
    <property type="match status" value="1"/>
</dbReference>
<comment type="catalytic activity">
    <reaction evidence="7">
        <text>a 2'-deoxyadenosine in DNA + S-adenosyl-L-methionine = an N(6)-methyl-2'-deoxyadenosine in DNA + S-adenosyl-L-homocysteine + H(+)</text>
        <dbReference type="Rhea" id="RHEA:15197"/>
        <dbReference type="Rhea" id="RHEA-COMP:12418"/>
        <dbReference type="Rhea" id="RHEA-COMP:12419"/>
        <dbReference type="ChEBI" id="CHEBI:15378"/>
        <dbReference type="ChEBI" id="CHEBI:57856"/>
        <dbReference type="ChEBI" id="CHEBI:59789"/>
        <dbReference type="ChEBI" id="CHEBI:90615"/>
        <dbReference type="ChEBI" id="CHEBI:90616"/>
        <dbReference type="EC" id="2.1.1.72"/>
    </reaction>
</comment>
<gene>
    <name evidence="10" type="primary">hsdM_2</name>
    <name evidence="10" type="ORF">ADICEAN_04075</name>
</gene>
<dbReference type="eggNOG" id="COG0286">
    <property type="taxonomic scope" value="Bacteria"/>
</dbReference>
<dbReference type="EMBL" id="AODQ01000185">
    <property type="protein sequence ID" value="EMR00802.1"/>
    <property type="molecule type" value="Genomic_DNA"/>
</dbReference>
<dbReference type="GO" id="GO:0003677">
    <property type="term" value="F:DNA binding"/>
    <property type="evidence" value="ECO:0007669"/>
    <property type="project" value="InterPro"/>
</dbReference>
<dbReference type="PANTHER" id="PTHR42998:SF1">
    <property type="entry name" value="TYPE I RESTRICTION ENZYME HINDI METHYLASE SUBUNIT"/>
    <property type="match status" value="1"/>
</dbReference>
<comment type="caution">
    <text evidence="10">The sequence shown here is derived from an EMBL/GenBank/DDBJ whole genome shotgun (WGS) entry which is preliminary data.</text>
</comment>
<accession>M7N0I9</accession>
<protein>
    <recommendedName>
        <fullName evidence="2">site-specific DNA-methyltransferase (adenine-specific)</fullName>
        <ecNumber evidence="2">2.1.1.72</ecNumber>
    </recommendedName>
</protein>
<dbReference type="GO" id="GO:0009307">
    <property type="term" value="P:DNA restriction-modification system"/>
    <property type="evidence" value="ECO:0007669"/>
    <property type="project" value="UniProtKB-KW"/>
</dbReference>
<evidence type="ECO:0000313" key="11">
    <source>
        <dbReference type="Proteomes" id="UP000011910"/>
    </source>
</evidence>
<evidence type="ECO:0000256" key="4">
    <source>
        <dbReference type="ARBA" id="ARBA00022679"/>
    </source>
</evidence>
<evidence type="ECO:0000259" key="9">
    <source>
        <dbReference type="Pfam" id="PF12161"/>
    </source>
</evidence>
<evidence type="ECO:0000256" key="6">
    <source>
        <dbReference type="ARBA" id="ARBA00022747"/>
    </source>
</evidence>
<dbReference type="Proteomes" id="UP000011910">
    <property type="component" value="Unassembled WGS sequence"/>
</dbReference>
<dbReference type="InterPro" id="IPR022749">
    <property type="entry name" value="D12N6_MeTrfase_N"/>
</dbReference>
<name>M7N0I9_9BACT</name>
<keyword evidence="3 10" id="KW-0489">Methyltransferase</keyword>
<dbReference type="Pfam" id="PF02384">
    <property type="entry name" value="N6_Mtase"/>
    <property type="match status" value="1"/>
</dbReference>